<protein>
    <submittedName>
        <fullName evidence="8">Polyamine ABC transporter ATP-binding protein</fullName>
    </submittedName>
</protein>
<dbReference type="SMART" id="SM00382">
    <property type="entry name" value="AAA"/>
    <property type="match status" value="1"/>
</dbReference>
<dbReference type="Pfam" id="PF08402">
    <property type="entry name" value="TOBE_2"/>
    <property type="match status" value="1"/>
</dbReference>
<dbReference type="GO" id="GO:0016887">
    <property type="term" value="F:ATP hydrolysis activity"/>
    <property type="evidence" value="ECO:0007669"/>
    <property type="project" value="InterPro"/>
</dbReference>
<evidence type="ECO:0000256" key="1">
    <source>
        <dbReference type="ARBA" id="ARBA00022448"/>
    </source>
</evidence>
<dbReference type="InterPro" id="IPR017871">
    <property type="entry name" value="ABC_transporter-like_CS"/>
</dbReference>
<dbReference type="RefSeq" id="WP_101817161.1">
    <property type="nucleotide sequence ID" value="NZ_PJZF01000013.1"/>
</dbReference>
<evidence type="ECO:0000313" key="9">
    <source>
        <dbReference type="Proteomes" id="UP000234240"/>
    </source>
</evidence>
<dbReference type="GO" id="GO:0043190">
    <property type="term" value="C:ATP-binding cassette (ABC) transporter complex"/>
    <property type="evidence" value="ECO:0007669"/>
    <property type="project" value="InterPro"/>
</dbReference>
<keyword evidence="5" id="KW-0408">Iron</keyword>
<evidence type="ECO:0000256" key="5">
    <source>
        <dbReference type="ARBA" id="ARBA00023004"/>
    </source>
</evidence>
<name>A0A2N5E281_9GAMM</name>
<dbReference type="InterPro" id="IPR027417">
    <property type="entry name" value="P-loop_NTPase"/>
</dbReference>
<evidence type="ECO:0000256" key="6">
    <source>
        <dbReference type="ARBA" id="ARBA00023065"/>
    </source>
</evidence>
<dbReference type="FunFam" id="3.40.50.300:FF:000425">
    <property type="entry name" value="Probable ABC transporter, ATP-binding subunit"/>
    <property type="match status" value="1"/>
</dbReference>
<dbReference type="PROSITE" id="PS00211">
    <property type="entry name" value="ABC_TRANSPORTER_1"/>
    <property type="match status" value="1"/>
</dbReference>
<dbReference type="InterPro" id="IPR008995">
    <property type="entry name" value="Mo/tungstate-bd_C_term_dom"/>
</dbReference>
<keyword evidence="6" id="KW-0406">Ion transport</keyword>
<dbReference type="InterPro" id="IPR003593">
    <property type="entry name" value="AAA+_ATPase"/>
</dbReference>
<keyword evidence="1" id="KW-0813">Transport</keyword>
<dbReference type="Gene3D" id="2.40.50.100">
    <property type="match status" value="1"/>
</dbReference>
<evidence type="ECO:0000256" key="2">
    <source>
        <dbReference type="ARBA" id="ARBA00022496"/>
    </source>
</evidence>
<dbReference type="GO" id="GO:0022857">
    <property type="term" value="F:transmembrane transporter activity"/>
    <property type="evidence" value="ECO:0007669"/>
    <property type="project" value="InterPro"/>
</dbReference>
<dbReference type="PROSITE" id="PS50893">
    <property type="entry name" value="ABC_TRANSPORTER_2"/>
    <property type="match status" value="1"/>
</dbReference>
<evidence type="ECO:0000313" key="8">
    <source>
        <dbReference type="EMBL" id="PLR34685.1"/>
    </source>
</evidence>
<evidence type="ECO:0000256" key="3">
    <source>
        <dbReference type="ARBA" id="ARBA00022741"/>
    </source>
</evidence>
<dbReference type="PANTHER" id="PTHR42781">
    <property type="entry name" value="SPERMIDINE/PUTRESCINE IMPORT ATP-BINDING PROTEIN POTA"/>
    <property type="match status" value="1"/>
</dbReference>
<sequence length="363" mass="40000">MPYFSHKDETHSSAVVPEIKMRTEGLMKKYGATTALHPVDLNVHTGELLTLLGPSGSGKTTLLQLICGLTEPGGGELFIDGINKTWAPTHQRDIGVVFQNYALFPHLTVEENIAFPLQMRRVNAAEIRTQVARALDMVGLAGFGHRFPRELSGGQQQRVALARCLVYQPSLILMDESLSALDRQLRENMQVEIKRIHRETGATIIFVTHDQEEALALSDRVCLMNAGRIEQIGTPVEIYESPRTAFVADFIGISNKLSGQITAGGHLMCPDGQLPLPAPPTGRDHQHAVMVIRPEHIELTEHSGYLHGEVVETIYVGSETRLLIKLASGALMTARQSTGNTPRQLGERVFLHWQPSHARLIPG</sequence>
<dbReference type="SUPFAM" id="SSF50331">
    <property type="entry name" value="MOP-like"/>
    <property type="match status" value="1"/>
</dbReference>
<dbReference type="GO" id="GO:0005524">
    <property type="term" value="F:ATP binding"/>
    <property type="evidence" value="ECO:0007669"/>
    <property type="project" value="UniProtKB-KW"/>
</dbReference>
<proteinExistence type="predicted"/>
<dbReference type="SUPFAM" id="SSF52540">
    <property type="entry name" value="P-loop containing nucleoside triphosphate hydrolases"/>
    <property type="match status" value="1"/>
</dbReference>
<dbReference type="OrthoDB" id="9802264at2"/>
<keyword evidence="9" id="KW-1185">Reference proteome</keyword>
<gene>
    <name evidence="8" type="ORF">CYR55_14895</name>
</gene>
<dbReference type="EMBL" id="PJZF01000013">
    <property type="protein sequence ID" value="PLR34685.1"/>
    <property type="molecule type" value="Genomic_DNA"/>
</dbReference>
<dbReference type="InterPro" id="IPR050093">
    <property type="entry name" value="ABC_SmlMolc_Importer"/>
</dbReference>
<evidence type="ECO:0000259" key="7">
    <source>
        <dbReference type="PROSITE" id="PS50893"/>
    </source>
</evidence>
<dbReference type="Gene3D" id="3.40.50.300">
    <property type="entry name" value="P-loop containing nucleotide triphosphate hydrolases"/>
    <property type="match status" value="1"/>
</dbReference>
<organism evidence="8 9">
    <name type="scientific">Chimaeribacter californicus</name>
    <dbReference type="NCBI Taxonomy" id="2060067"/>
    <lineage>
        <taxon>Bacteria</taxon>
        <taxon>Pseudomonadati</taxon>
        <taxon>Pseudomonadota</taxon>
        <taxon>Gammaproteobacteria</taxon>
        <taxon>Enterobacterales</taxon>
        <taxon>Yersiniaceae</taxon>
        <taxon>Chimaeribacter</taxon>
    </lineage>
</organism>
<keyword evidence="4 8" id="KW-0067">ATP-binding</keyword>
<keyword evidence="3" id="KW-0547">Nucleotide-binding</keyword>
<dbReference type="Pfam" id="PF00005">
    <property type="entry name" value="ABC_tran"/>
    <property type="match status" value="1"/>
</dbReference>
<dbReference type="GO" id="GO:0015697">
    <property type="term" value="P:quaternary ammonium group transport"/>
    <property type="evidence" value="ECO:0007669"/>
    <property type="project" value="UniProtKB-ARBA"/>
</dbReference>
<accession>A0A2N5E281</accession>
<comment type="caution">
    <text evidence="8">The sequence shown here is derived from an EMBL/GenBank/DDBJ whole genome shotgun (WGS) entry which is preliminary data.</text>
</comment>
<keyword evidence="2" id="KW-0410">Iron transport</keyword>
<dbReference type="InterPro" id="IPR003439">
    <property type="entry name" value="ABC_transporter-like_ATP-bd"/>
</dbReference>
<dbReference type="InterPro" id="IPR013611">
    <property type="entry name" value="Transp-assoc_OB_typ2"/>
</dbReference>
<dbReference type="GO" id="GO:0006826">
    <property type="term" value="P:iron ion transport"/>
    <property type="evidence" value="ECO:0007669"/>
    <property type="project" value="UniProtKB-KW"/>
</dbReference>
<feature type="domain" description="ABC transporter" evidence="7">
    <location>
        <begin position="21"/>
        <end position="251"/>
    </location>
</feature>
<dbReference type="Proteomes" id="UP000234240">
    <property type="component" value="Unassembled WGS sequence"/>
</dbReference>
<dbReference type="AlphaFoldDB" id="A0A2N5E281"/>
<evidence type="ECO:0000256" key="4">
    <source>
        <dbReference type="ARBA" id="ARBA00022840"/>
    </source>
</evidence>
<dbReference type="PANTHER" id="PTHR42781:SF4">
    <property type="entry name" value="SPERMIDINE_PUTRESCINE IMPORT ATP-BINDING PROTEIN POTA"/>
    <property type="match status" value="1"/>
</dbReference>
<reference evidence="8 9" key="1">
    <citation type="submission" date="2017-12" db="EMBL/GenBank/DDBJ databases">
        <title>Characterization of six clinical isolates of Enterochimera gen. nov., a novel genus of the Yersiniaciae family and the three species Enterochimera arupensis sp. nov., Enterochimera coloradensis sp. nov, and Enterochimera californica sp. nov.</title>
        <authorList>
            <person name="Rossi A."/>
            <person name="Fisher M."/>
        </authorList>
    </citation>
    <scope>NUCLEOTIDE SEQUENCE [LARGE SCALE GENOMIC DNA]</scope>
    <source>
        <strain evidence="9">2015-Iso6</strain>
    </source>
</reference>